<dbReference type="Pfam" id="PF08240">
    <property type="entry name" value="ADH_N"/>
    <property type="match status" value="1"/>
</dbReference>
<sequence>MSYKQVIITQFGEPDVMKIVEKAVVPEPAANEVRIKVQATSACFTDTMVRKGIYFDLKKKPPFPPGYDVVGVVDKLGTAVTQLKVGQAVADLTVSDAYTEYICRAESSLVPVPEGLDPAEATSLVLSYVTAYQMLHRAAKVQRGQTVLIHGAGGAVGTALLELGKLLDLKMFGTASKSKHDLVASLGGIPIDYRSEDFVERVGVGGVDVAFDAIGGDNFKRSFKTLKKGGMLVAYGFYDNAMGKGGSVPIEFMKVALWNLLPNGRSSKFYSIGGLRKKQPDWFREDLAALFDLLAQRKIKPSIERRMKLDEAVEAHKLIEQAAVKGRIVLMVNEA</sequence>
<dbReference type="Pfam" id="PF13602">
    <property type="entry name" value="ADH_zinc_N_2"/>
    <property type="match status" value="1"/>
</dbReference>
<dbReference type="PANTHER" id="PTHR48106">
    <property type="entry name" value="QUINONE OXIDOREDUCTASE PIG3-RELATED"/>
    <property type="match status" value="1"/>
</dbReference>
<reference evidence="4" key="1">
    <citation type="submission" date="2018-06" db="EMBL/GenBank/DDBJ databases">
        <authorList>
            <person name="Zhirakovskaya E."/>
        </authorList>
    </citation>
    <scope>NUCLEOTIDE SEQUENCE</scope>
</reference>
<protein>
    <submittedName>
        <fullName evidence="4">Quinone oxidoreductase</fullName>
        <ecNumber evidence="4">1.6.5.5</ecNumber>
    </submittedName>
</protein>
<dbReference type="Gene3D" id="3.90.180.10">
    <property type="entry name" value="Medium-chain alcohol dehydrogenases, catalytic domain"/>
    <property type="match status" value="1"/>
</dbReference>
<dbReference type="GO" id="GO:0003960">
    <property type="term" value="F:quinone reductase (NADPH) activity"/>
    <property type="evidence" value="ECO:0007669"/>
    <property type="project" value="UniProtKB-EC"/>
</dbReference>
<dbReference type="InterPro" id="IPR036291">
    <property type="entry name" value="NAD(P)-bd_dom_sf"/>
</dbReference>
<keyword evidence="2 4" id="KW-0560">Oxidoreductase</keyword>
<keyword evidence="1" id="KW-0521">NADP</keyword>
<dbReference type="SMART" id="SM00829">
    <property type="entry name" value="PKS_ER"/>
    <property type="match status" value="1"/>
</dbReference>
<dbReference type="SUPFAM" id="SSF50129">
    <property type="entry name" value="GroES-like"/>
    <property type="match status" value="1"/>
</dbReference>
<dbReference type="AlphaFoldDB" id="A0A3B0ULU5"/>
<gene>
    <name evidence="4" type="ORF">MNBD_CHLOROFLEXI01-126</name>
</gene>
<accession>A0A3B0ULU5</accession>
<feature type="domain" description="Enoyl reductase (ER)" evidence="3">
    <location>
        <begin position="12"/>
        <end position="330"/>
    </location>
</feature>
<evidence type="ECO:0000313" key="4">
    <source>
        <dbReference type="EMBL" id="VAW32121.1"/>
    </source>
</evidence>
<dbReference type="EMBL" id="UOEU01000323">
    <property type="protein sequence ID" value="VAW32121.1"/>
    <property type="molecule type" value="Genomic_DNA"/>
</dbReference>
<dbReference type="CDD" id="cd08273">
    <property type="entry name" value="MDR8"/>
    <property type="match status" value="1"/>
</dbReference>
<dbReference type="InterPro" id="IPR020843">
    <property type="entry name" value="ER"/>
</dbReference>
<proteinExistence type="predicted"/>
<name>A0A3B0ULU5_9ZZZZ</name>
<dbReference type="GO" id="GO:0070402">
    <property type="term" value="F:NADPH binding"/>
    <property type="evidence" value="ECO:0007669"/>
    <property type="project" value="TreeGrafter"/>
</dbReference>
<dbReference type="EC" id="1.6.5.5" evidence="4"/>
<dbReference type="SUPFAM" id="SSF51735">
    <property type="entry name" value="NAD(P)-binding Rossmann-fold domains"/>
    <property type="match status" value="1"/>
</dbReference>
<dbReference type="InterPro" id="IPR011032">
    <property type="entry name" value="GroES-like_sf"/>
</dbReference>
<evidence type="ECO:0000259" key="3">
    <source>
        <dbReference type="SMART" id="SM00829"/>
    </source>
</evidence>
<evidence type="ECO:0000256" key="1">
    <source>
        <dbReference type="ARBA" id="ARBA00022857"/>
    </source>
</evidence>
<evidence type="ECO:0000256" key="2">
    <source>
        <dbReference type="ARBA" id="ARBA00023002"/>
    </source>
</evidence>
<dbReference type="InterPro" id="IPR013154">
    <property type="entry name" value="ADH-like_N"/>
</dbReference>
<organism evidence="4">
    <name type="scientific">hydrothermal vent metagenome</name>
    <dbReference type="NCBI Taxonomy" id="652676"/>
    <lineage>
        <taxon>unclassified sequences</taxon>
        <taxon>metagenomes</taxon>
        <taxon>ecological metagenomes</taxon>
    </lineage>
</organism>
<dbReference type="Gene3D" id="3.40.50.720">
    <property type="entry name" value="NAD(P)-binding Rossmann-like Domain"/>
    <property type="match status" value="1"/>
</dbReference>